<evidence type="ECO:0000256" key="6">
    <source>
        <dbReference type="ARBA" id="ARBA00022797"/>
    </source>
</evidence>
<dbReference type="EMBL" id="JACGWZ010000002">
    <property type="protein sequence ID" value="MBA8824867.1"/>
    <property type="molecule type" value="Genomic_DNA"/>
</dbReference>
<dbReference type="PIRSF" id="PIRSF001486">
    <property type="entry name" value="CatC"/>
    <property type="match status" value="1"/>
</dbReference>
<evidence type="ECO:0000256" key="7">
    <source>
        <dbReference type="ARBA" id="ARBA00023235"/>
    </source>
</evidence>
<evidence type="ECO:0000256" key="9">
    <source>
        <dbReference type="PIRNR" id="PIRNR001486"/>
    </source>
</evidence>
<evidence type="ECO:0000313" key="12">
    <source>
        <dbReference type="Proteomes" id="UP000569329"/>
    </source>
</evidence>
<comment type="catalytic activity">
    <reaction evidence="1 9">
        <text>(S)-muconolactone = (4,5-dihydro-5-oxofuran-2-yl)-acetate</text>
        <dbReference type="Rhea" id="RHEA:12348"/>
        <dbReference type="ChEBI" id="CHEBI:58425"/>
        <dbReference type="ChEBI" id="CHEBI:58736"/>
        <dbReference type="EC" id="5.3.3.4"/>
    </reaction>
</comment>
<dbReference type="GO" id="GO:0016159">
    <property type="term" value="F:muconolactone delta-isomerase activity"/>
    <property type="evidence" value="ECO:0007669"/>
    <property type="project" value="UniProtKB-UniRule"/>
</dbReference>
<dbReference type="InterPro" id="IPR026029">
    <property type="entry name" value="MLI_dom"/>
</dbReference>
<dbReference type="AlphaFoldDB" id="A0A839DZF2"/>
<comment type="subunit">
    <text evidence="4">Homodecamer.</text>
</comment>
<evidence type="ECO:0000313" key="11">
    <source>
        <dbReference type="EMBL" id="MBA8824867.1"/>
    </source>
</evidence>
<accession>A0A839DZF2</accession>
<dbReference type="Pfam" id="PF02426">
    <property type="entry name" value="MIase"/>
    <property type="match status" value="1"/>
</dbReference>
<keyword evidence="12" id="KW-1185">Reference proteome</keyword>
<dbReference type="EC" id="5.3.3.4" evidence="5 8"/>
<evidence type="ECO:0000256" key="2">
    <source>
        <dbReference type="ARBA" id="ARBA00005193"/>
    </source>
</evidence>
<dbReference type="Gene3D" id="3.30.70.1060">
    <property type="entry name" value="Dimeric alpha+beta barrel"/>
    <property type="match status" value="1"/>
</dbReference>
<dbReference type="SUPFAM" id="SSF54909">
    <property type="entry name" value="Dimeric alpha+beta barrel"/>
    <property type="match status" value="1"/>
</dbReference>
<dbReference type="NCBIfam" id="TIGR03221">
    <property type="entry name" value="muco_delta"/>
    <property type="match status" value="1"/>
</dbReference>
<evidence type="ECO:0000256" key="8">
    <source>
        <dbReference type="NCBIfam" id="TIGR03221"/>
    </source>
</evidence>
<feature type="domain" description="Muconolactone isomerase" evidence="10">
    <location>
        <begin position="1"/>
        <end position="90"/>
    </location>
</feature>
<comment type="caution">
    <text evidence="11">The sequence shown here is derived from an EMBL/GenBank/DDBJ whole genome shotgun (WGS) entry which is preliminary data.</text>
</comment>
<comment type="similarity">
    <text evidence="3 9">Belongs to the muconolactone Delta-isomerase family.</text>
</comment>
<dbReference type="Proteomes" id="UP000569329">
    <property type="component" value="Unassembled WGS sequence"/>
</dbReference>
<name>A0A839DZF2_9PSEU</name>
<evidence type="ECO:0000256" key="1">
    <source>
        <dbReference type="ARBA" id="ARBA00001739"/>
    </source>
</evidence>
<dbReference type="UniPathway" id="UPA00157">
    <property type="reaction ID" value="UER00260"/>
</dbReference>
<reference evidence="11 12" key="1">
    <citation type="submission" date="2020-07" db="EMBL/GenBank/DDBJ databases">
        <title>Sequencing the genomes of 1000 actinobacteria strains.</title>
        <authorList>
            <person name="Klenk H.-P."/>
        </authorList>
    </citation>
    <scope>NUCLEOTIDE SEQUENCE [LARGE SCALE GENOMIC DNA]</scope>
    <source>
        <strain evidence="11 12">DSM 45975</strain>
    </source>
</reference>
<sequence length="98" mass="11044">MLFAVTMDVHLPPDMDPDVKADILAREKAYSQQLQKSGVWPHIWRCAGRYSNLSVLDVKDNQQLHDVLSQLPLFPYMTIDVTPLATHPSDIALLEEGS</sequence>
<dbReference type="InterPro" id="IPR003464">
    <property type="entry name" value="Muconolactone_d_Isoase"/>
</dbReference>
<evidence type="ECO:0000256" key="4">
    <source>
        <dbReference type="ARBA" id="ARBA00011365"/>
    </source>
</evidence>
<gene>
    <name evidence="11" type="ORF">FHX42_002214</name>
</gene>
<dbReference type="GO" id="GO:0042952">
    <property type="term" value="P:beta-ketoadipate pathway"/>
    <property type="evidence" value="ECO:0007669"/>
    <property type="project" value="UniProtKB-UniRule"/>
</dbReference>
<keyword evidence="6 9" id="KW-0058">Aromatic hydrocarbons catabolism</keyword>
<evidence type="ECO:0000259" key="10">
    <source>
        <dbReference type="Pfam" id="PF02426"/>
    </source>
</evidence>
<organism evidence="11 12">
    <name type="scientific">Halosaccharopolyspora lacisalsi</name>
    <dbReference type="NCBI Taxonomy" id="1000566"/>
    <lineage>
        <taxon>Bacteria</taxon>
        <taxon>Bacillati</taxon>
        <taxon>Actinomycetota</taxon>
        <taxon>Actinomycetes</taxon>
        <taxon>Pseudonocardiales</taxon>
        <taxon>Pseudonocardiaceae</taxon>
        <taxon>Halosaccharopolyspora</taxon>
    </lineage>
</organism>
<evidence type="ECO:0000256" key="3">
    <source>
        <dbReference type="ARBA" id="ARBA00010882"/>
    </source>
</evidence>
<protein>
    <recommendedName>
        <fullName evidence="5 8">Muconolactone Delta-isomerase</fullName>
        <shortName evidence="9">MIase</shortName>
        <ecNumber evidence="5 8">5.3.3.4</ecNumber>
    </recommendedName>
</protein>
<dbReference type="RefSeq" id="WP_182544059.1">
    <property type="nucleotide sequence ID" value="NZ_JACGWZ010000002.1"/>
</dbReference>
<comment type="pathway">
    <text evidence="2 9">Aromatic compound metabolism; beta-ketoadipate pathway; 5-oxo-4,5-dihydro-2-furylacetate from catechol: step 3/3.</text>
</comment>
<dbReference type="InterPro" id="IPR011008">
    <property type="entry name" value="Dimeric_a/b-barrel"/>
</dbReference>
<evidence type="ECO:0000256" key="5">
    <source>
        <dbReference type="ARBA" id="ARBA00012070"/>
    </source>
</evidence>
<keyword evidence="7 9" id="KW-0413">Isomerase</keyword>
<proteinExistence type="inferred from homology"/>